<dbReference type="InterPro" id="IPR006941">
    <property type="entry name" value="RNase_CAF1"/>
</dbReference>
<keyword evidence="4" id="KW-1185">Reference proteome</keyword>
<dbReference type="InterPro" id="IPR036397">
    <property type="entry name" value="RNaseH_sf"/>
</dbReference>
<organism evidence="3 4">
    <name type="scientific">Gonium pectorale</name>
    <name type="common">Green alga</name>
    <dbReference type="NCBI Taxonomy" id="33097"/>
    <lineage>
        <taxon>Eukaryota</taxon>
        <taxon>Viridiplantae</taxon>
        <taxon>Chlorophyta</taxon>
        <taxon>core chlorophytes</taxon>
        <taxon>Chlorophyceae</taxon>
        <taxon>CS clade</taxon>
        <taxon>Chlamydomonadales</taxon>
        <taxon>Volvocaceae</taxon>
        <taxon>Gonium</taxon>
    </lineage>
</organism>
<name>A0A150GJU4_GONPE</name>
<dbReference type="InterPro" id="IPR051181">
    <property type="entry name" value="CAF1_poly(A)_ribonucleases"/>
</dbReference>
<dbReference type="STRING" id="33097.A0A150GJU4"/>
<proteinExistence type="inferred from homology"/>
<gene>
    <name evidence="3" type="ORF">GPECTOR_18g5</name>
</gene>
<feature type="compositionally biased region" description="Polar residues" evidence="2">
    <location>
        <begin position="41"/>
        <end position="54"/>
    </location>
</feature>
<dbReference type="Gene3D" id="3.30.420.10">
    <property type="entry name" value="Ribonuclease H-like superfamily/Ribonuclease H"/>
    <property type="match status" value="2"/>
</dbReference>
<dbReference type="InterPro" id="IPR012337">
    <property type="entry name" value="RNaseH-like_sf"/>
</dbReference>
<comment type="caution">
    <text evidence="3">The sequence shown here is derived from an EMBL/GenBank/DDBJ whole genome shotgun (WGS) entry which is preliminary data.</text>
</comment>
<dbReference type="GO" id="GO:0000175">
    <property type="term" value="F:3'-5'-RNA exonuclease activity"/>
    <property type="evidence" value="ECO:0007669"/>
    <property type="project" value="TreeGrafter"/>
</dbReference>
<dbReference type="OrthoDB" id="1432093at2759"/>
<dbReference type="Proteomes" id="UP000075714">
    <property type="component" value="Unassembled WGS sequence"/>
</dbReference>
<dbReference type="AlphaFoldDB" id="A0A150GJU4"/>
<reference evidence="4" key="1">
    <citation type="journal article" date="2016" name="Nat. Commun.">
        <title>The Gonium pectorale genome demonstrates co-option of cell cycle regulation during the evolution of multicellularity.</title>
        <authorList>
            <person name="Hanschen E.R."/>
            <person name="Marriage T.N."/>
            <person name="Ferris P.J."/>
            <person name="Hamaji T."/>
            <person name="Toyoda A."/>
            <person name="Fujiyama A."/>
            <person name="Neme R."/>
            <person name="Noguchi H."/>
            <person name="Minakuchi Y."/>
            <person name="Suzuki M."/>
            <person name="Kawai-Toyooka H."/>
            <person name="Smith D.R."/>
            <person name="Sparks H."/>
            <person name="Anderson J."/>
            <person name="Bakaric R."/>
            <person name="Luria V."/>
            <person name="Karger A."/>
            <person name="Kirschner M.W."/>
            <person name="Durand P.M."/>
            <person name="Michod R.E."/>
            <person name="Nozaki H."/>
            <person name="Olson B.J."/>
        </authorList>
    </citation>
    <scope>NUCLEOTIDE SEQUENCE [LARGE SCALE GENOMIC DNA]</scope>
    <source>
        <strain evidence="4">NIES-2863</strain>
    </source>
</reference>
<evidence type="ECO:0000256" key="2">
    <source>
        <dbReference type="SAM" id="MobiDB-lite"/>
    </source>
</evidence>
<dbReference type="SUPFAM" id="SSF53098">
    <property type="entry name" value="Ribonuclease H-like"/>
    <property type="match status" value="1"/>
</dbReference>
<evidence type="ECO:0000256" key="1">
    <source>
        <dbReference type="ARBA" id="ARBA00008372"/>
    </source>
</evidence>
<evidence type="ECO:0000313" key="4">
    <source>
        <dbReference type="Proteomes" id="UP000075714"/>
    </source>
</evidence>
<comment type="similarity">
    <text evidence="1">Belongs to the CAF1 family.</text>
</comment>
<dbReference type="EMBL" id="LSYV01000019">
    <property type="protein sequence ID" value="KXZ50071.1"/>
    <property type="molecule type" value="Genomic_DNA"/>
</dbReference>
<dbReference type="GO" id="GO:0003723">
    <property type="term" value="F:RNA binding"/>
    <property type="evidence" value="ECO:0007669"/>
    <property type="project" value="TreeGrafter"/>
</dbReference>
<dbReference type="PANTHER" id="PTHR15092">
    <property type="entry name" value="POLY A -SPECIFIC RIBONUCLEASE/TARGET OF EGR1, MEMBER 1"/>
    <property type="match status" value="1"/>
</dbReference>
<sequence>MAALPAIDPFSMDLCDVAAAVAKAAKAVPNGDGNADASPVANGNGNCNGDTAVTSGHGHAGGDKAAPAVDVTKHNFEAMLPVVRLYLSSCDFFSFDCEMTGLFLDGQNENYLDDMQDRYNRTAAAAQQYVITQFGLSCFKRLPAAEGEGQGAGEDGGERHYTAATFNFYLFPRPPEGGAASASGPSRRFLCDAGSLAFLASQGFDFNRCIYDGVPFMPVRQRDEQLRQLDRDFSSGGGGNDVVLSKPEDIAYVEGLLGQVRAWLEGSEPHLDLPPVNRYLRLLAYQALARPESFGGPSGGGNGWHPGFHVRKMSDERGWTYVRLVRVASAAEAAELAKADRLAARAALAASAGFAAVWEAIRASGRPAVGHNCMFDVAYGIAQFGEGRLPATWEGFKAATANWLRGGLYDTKHLCRQLPYVGSDTSLGTMFRALVPQPEGQGAAITPPLGAVAEGAPPLPARVVVSHAAGFEKYVAVAAGQLAHEAGYDAFMTGSLFVALEQLMAKDTAAPPYASVEPYIWRLNVTKSDLPYALLRPTVPGDPNTVEPVPERPLVFCLSSLGYGIRANDIHRCCEEAGLGKVRITFQPGNSALIELATEEAAQAVADGALDGRGLCAEVLTYAAFRARKDAMLAAGTWPLPGFGDRAGGPRGGAAAAAAGGTPRGDAAAGAAAGGAGAPFTPRPAKRVRAEIEEEQTPKAAAGEAKEAPSPRTAAKCAIM</sequence>
<dbReference type="Pfam" id="PF04857">
    <property type="entry name" value="CAF1"/>
    <property type="match status" value="1"/>
</dbReference>
<accession>A0A150GJU4</accession>
<feature type="region of interest" description="Disordered" evidence="2">
    <location>
        <begin position="29"/>
        <end position="64"/>
    </location>
</feature>
<protein>
    <submittedName>
        <fullName evidence="3">Uncharacterized protein</fullName>
    </submittedName>
</protein>
<feature type="region of interest" description="Disordered" evidence="2">
    <location>
        <begin position="650"/>
        <end position="720"/>
    </location>
</feature>
<feature type="compositionally biased region" description="Low complexity" evidence="2">
    <location>
        <begin position="653"/>
        <end position="671"/>
    </location>
</feature>
<dbReference type="PANTHER" id="PTHR15092:SF47">
    <property type="entry name" value="POLY(A)-SPECIFIC EXORIBONUCLEASE PARN"/>
    <property type="match status" value="1"/>
</dbReference>
<evidence type="ECO:0000313" key="3">
    <source>
        <dbReference type="EMBL" id="KXZ50071.1"/>
    </source>
</evidence>